<dbReference type="STRING" id="1754192.A0A1Y1WQR6"/>
<evidence type="ECO:0000256" key="2">
    <source>
        <dbReference type="ARBA" id="ARBA00022771"/>
    </source>
</evidence>
<reference evidence="7 8" key="2">
    <citation type="submission" date="2016-08" db="EMBL/GenBank/DDBJ databases">
        <title>Pervasive Adenine N6-methylation of Active Genes in Fungi.</title>
        <authorList>
            <consortium name="DOE Joint Genome Institute"/>
            <person name="Mondo S.J."/>
            <person name="Dannebaum R.O."/>
            <person name="Kuo R.C."/>
            <person name="Labutti K."/>
            <person name="Haridas S."/>
            <person name="Kuo A."/>
            <person name="Salamov A."/>
            <person name="Ahrendt S.R."/>
            <person name="Lipzen A."/>
            <person name="Sullivan W."/>
            <person name="Andreopoulos W.B."/>
            <person name="Clum A."/>
            <person name="Lindquist E."/>
            <person name="Daum C."/>
            <person name="Ramamoorthy G.K."/>
            <person name="Gryganskyi A."/>
            <person name="Culley D."/>
            <person name="Magnuson J.K."/>
            <person name="James T.Y."/>
            <person name="O'Malley M.A."/>
            <person name="Stajich J.E."/>
            <person name="Spatafora J.W."/>
            <person name="Visel A."/>
            <person name="Grigoriev I.V."/>
        </authorList>
    </citation>
    <scope>NUCLEOTIDE SEQUENCE [LARGE SCALE GENOMIC DNA]</scope>
    <source>
        <strain evidence="7 8">S4</strain>
    </source>
</reference>
<dbReference type="InterPro" id="IPR001214">
    <property type="entry name" value="SET_dom"/>
</dbReference>
<comment type="caution">
    <text evidence="7">The sequence shown here is derived from an EMBL/GenBank/DDBJ whole genome shotgun (WGS) entry which is preliminary data.</text>
</comment>
<evidence type="ECO:0000256" key="3">
    <source>
        <dbReference type="ARBA" id="ARBA00022833"/>
    </source>
</evidence>
<dbReference type="PROSITE" id="PS01360">
    <property type="entry name" value="ZF_MYND_1"/>
    <property type="match status" value="1"/>
</dbReference>
<name>A0A1Y1WQR6_9FUNG</name>
<evidence type="ECO:0000256" key="4">
    <source>
        <dbReference type="PROSITE-ProRule" id="PRU00134"/>
    </source>
</evidence>
<dbReference type="Gene3D" id="1.10.220.160">
    <property type="match status" value="1"/>
</dbReference>
<dbReference type="InterPro" id="IPR002893">
    <property type="entry name" value="Znf_MYND"/>
</dbReference>
<dbReference type="PROSITE" id="PS50865">
    <property type="entry name" value="ZF_MYND_2"/>
    <property type="match status" value="1"/>
</dbReference>
<keyword evidence="8" id="KW-1185">Reference proteome</keyword>
<dbReference type="Pfam" id="PF00856">
    <property type="entry name" value="SET"/>
    <property type="match status" value="1"/>
</dbReference>
<proteinExistence type="predicted"/>
<dbReference type="Gene3D" id="2.170.270.10">
    <property type="entry name" value="SET domain"/>
    <property type="match status" value="1"/>
</dbReference>
<sequence length="513" mass="60722">MDDSIIRNINEKLSIKKSNTKRRKVVALTNIKKGTLLLTEKALASNIEKEYLDKYCNYCYQIKKTKLYRCAGCHSSYYCSRECQKKAFKYHKSECKFIKEHPKSAINHCRLMNQILLKINEDPNNEKLFNELIDHRQEYLNNNKGEISDDMKEYASAEKFFSGYQGSLDSFIEKIIKVNCNVLGIFDGYLNYYASGLFLQLSNINHDCNPNCTIYFRGNTVYLKSIQNIEKDEEITINYCSIYDTCRMRHEYLNKIYYFTCQCERCLKYKDKFYLDPAEGIKCQTKDCDGYISHVEFNPCPKCQKSLSPEIEDTVKSIIDKIDHLPQTMTIEDQELLLKNLLQEQEKLFHPKNYYIYQNLENQRHLLSIQKVPYLDTNENSMKLIPTSSTSTSNEKDLDAVSQFYGRRAIIDYKLYQYCIERYNSPNQPSSYKTILMAELLNNVLTEILEYQEIYQLEMNAFMTLANEKLNNIHYYDIRRQLESDISVTFDHQTEAYAYVKDLFERFHLYLLK</sequence>
<evidence type="ECO:0000259" key="5">
    <source>
        <dbReference type="PROSITE" id="PS50280"/>
    </source>
</evidence>
<dbReference type="SUPFAM" id="SSF144232">
    <property type="entry name" value="HIT/MYND zinc finger-like"/>
    <property type="match status" value="1"/>
</dbReference>
<dbReference type="Gene3D" id="6.10.140.2220">
    <property type="match status" value="1"/>
</dbReference>
<feature type="domain" description="MYND-type" evidence="6">
    <location>
        <begin position="56"/>
        <end position="95"/>
    </location>
</feature>
<dbReference type="GO" id="GO:0008270">
    <property type="term" value="F:zinc ion binding"/>
    <property type="evidence" value="ECO:0007669"/>
    <property type="project" value="UniProtKB-KW"/>
</dbReference>
<keyword evidence="3" id="KW-0862">Zinc</keyword>
<dbReference type="EMBL" id="MCFG01000331">
    <property type="protein sequence ID" value="ORX75870.1"/>
    <property type="molecule type" value="Genomic_DNA"/>
</dbReference>
<evidence type="ECO:0000256" key="1">
    <source>
        <dbReference type="ARBA" id="ARBA00022723"/>
    </source>
</evidence>
<dbReference type="GO" id="GO:0005634">
    <property type="term" value="C:nucleus"/>
    <property type="evidence" value="ECO:0007669"/>
    <property type="project" value="TreeGrafter"/>
</dbReference>
<reference evidence="7 8" key="1">
    <citation type="submission" date="2016-08" db="EMBL/GenBank/DDBJ databases">
        <title>A Parts List for Fungal Cellulosomes Revealed by Comparative Genomics.</title>
        <authorList>
            <consortium name="DOE Joint Genome Institute"/>
            <person name="Haitjema C.H."/>
            <person name="Gilmore S.P."/>
            <person name="Henske J.K."/>
            <person name="Solomon K.V."/>
            <person name="De Groot R."/>
            <person name="Kuo A."/>
            <person name="Mondo S.J."/>
            <person name="Salamov A.A."/>
            <person name="Labutti K."/>
            <person name="Zhao Z."/>
            <person name="Chiniquy J."/>
            <person name="Barry K."/>
            <person name="Brewer H.M."/>
            <person name="Purvine S.O."/>
            <person name="Wright A.T."/>
            <person name="Boxma B."/>
            <person name="Van Alen T."/>
            <person name="Hackstein J.H."/>
            <person name="Baker S.E."/>
            <person name="Grigoriev I.V."/>
            <person name="O'Malley M.A."/>
        </authorList>
    </citation>
    <scope>NUCLEOTIDE SEQUENCE [LARGE SCALE GENOMIC DNA]</scope>
    <source>
        <strain evidence="7 8">S4</strain>
    </source>
</reference>
<dbReference type="PROSITE" id="PS50280">
    <property type="entry name" value="SET"/>
    <property type="match status" value="1"/>
</dbReference>
<evidence type="ECO:0000313" key="8">
    <source>
        <dbReference type="Proteomes" id="UP000193944"/>
    </source>
</evidence>
<evidence type="ECO:0000259" key="6">
    <source>
        <dbReference type="PROSITE" id="PS50865"/>
    </source>
</evidence>
<feature type="domain" description="SET" evidence="5">
    <location>
        <begin position="11"/>
        <end position="240"/>
    </location>
</feature>
<gene>
    <name evidence="7" type="ORF">BCR32DRAFT_271629</name>
</gene>
<accession>A0A1Y1WQR6</accession>
<organism evidence="7 8">
    <name type="scientific">Anaeromyces robustus</name>
    <dbReference type="NCBI Taxonomy" id="1754192"/>
    <lineage>
        <taxon>Eukaryota</taxon>
        <taxon>Fungi</taxon>
        <taxon>Fungi incertae sedis</taxon>
        <taxon>Chytridiomycota</taxon>
        <taxon>Chytridiomycota incertae sedis</taxon>
        <taxon>Neocallimastigomycetes</taxon>
        <taxon>Neocallimastigales</taxon>
        <taxon>Neocallimastigaceae</taxon>
        <taxon>Anaeromyces</taxon>
    </lineage>
</organism>
<dbReference type="InterPro" id="IPR046341">
    <property type="entry name" value="SET_dom_sf"/>
</dbReference>
<dbReference type="OrthoDB" id="2141642at2759"/>
<protein>
    <submittedName>
        <fullName evidence="7">SET domain-containing protein</fullName>
    </submittedName>
</protein>
<dbReference type="SUPFAM" id="SSF82199">
    <property type="entry name" value="SET domain"/>
    <property type="match status" value="1"/>
</dbReference>
<dbReference type="Pfam" id="PF01753">
    <property type="entry name" value="zf-MYND"/>
    <property type="match status" value="1"/>
</dbReference>
<keyword evidence="2 4" id="KW-0863">Zinc-finger</keyword>
<keyword evidence="1" id="KW-0479">Metal-binding</keyword>
<evidence type="ECO:0000313" key="7">
    <source>
        <dbReference type="EMBL" id="ORX75870.1"/>
    </source>
</evidence>
<dbReference type="Proteomes" id="UP000193944">
    <property type="component" value="Unassembled WGS sequence"/>
</dbReference>
<dbReference type="PANTHER" id="PTHR12197">
    <property type="entry name" value="HISTONE-LYSINE N-METHYLTRANSFERASE SMYD"/>
    <property type="match status" value="1"/>
</dbReference>
<dbReference type="InterPro" id="IPR050869">
    <property type="entry name" value="H3K4_H4K5_MeTrfase"/>
</dbReference>
<dbReference type="SMART" id="SM00317">
    <property type="entry name" value="SET"/>
    <property type="match status" value="1"/>
</dbReference>
<dbReference type="AlphaFoldDB" id="A0A1Y1WQR6"/>
<dbReference type="PANTHER" id="PTHR12197:SF251">
    <property type="entry name" value="EG:BACR7C10.4 PROTEIN"/>
    <property type="match status" value="1"/>
</dbReference>